<comment type="caution">
    <text evidence="2">The sequence shown here is derived from an EMBL/GenBank/DDBJ whole genome shotgun (WGS) entry which is preliminary data.</text>
</comment>
<dbReference type="InterPro" id="IPR000595">
    <property type="entry name" value="cNMP-bd_dom"/>
</dbReference>
<dbReference type="InterPro" id="IPR018490">
    <property type="entry name" value="cNMP-bd_dom_sf"/>
</dbReference>
<organism evidence="2 3">
    <name type="scientific">Dokdonia ponticola</name>
    <dbReference type="NCBI Taxonomy" id="2041041"/>
    <lineage>
        <taxon>Bacteria</taxon>
        <taxon>Pseudomonadati</taxon>
        <taxon>Bacteroidota</taxon>
        <taxon>Flavobacteriia</taxon>
        <taxon>Flavobacteriales</taxon>
        <taxon>Flavobacteriaceae</taxon>
        <taxon>Dokdonia</taxon>
    </lineage>
</organism>
<protein>
    <submittedName>
        <fullName evidence="2">Crp/Fnr family transcriptional regulator</fullName>
    </submittedName>
</protein>
<name>A0ABV9HZG0_9FLAO</name>
<dbReference type="RefSeq" id="WP_379980422.1">
    <property type="nucleotide sequence ID" value="NZ_JBHSFV010000010.1"/>
</dbReference>
<dbReference type="Proteomes" id="UP001596043">
    <property type="component" value="Unassembled WGS sequence"/>
</dbReference>
<dbReference type="Gene3D" id="2.60.120.10">
    <property type="entry name" value="Jelly Rolls"/>
    <property type="match status" value="1"/>
</dbReference>
<evidence type="ECO:0000313" key="2">
    <source>
        <dbReference type="EMBL" id="MFC4635318.1"/>
    </source>
</evidence>
<proteinExistence type="predicted"/>
<feature type="domain" description="Cyclic nucleotide-binding" evidence="1">
    <location>
        <begin position="16"/>
        <end position="117"/>
    </location>
</feature>
<dbReference type="PROSITE" id="PS50042">
    <property type="entry name" value="CNMP_BINDING_3"/>
    <property type="match status" value="1"/>
</dbReference>
<evidence type="ECO:0000313" key="3">
    <source>
        <dbReference type="Proteomes" id="UP001596043"/>
    </source>
</evidence>
<sequence length="188" mass="22036">MPESNSLQNYLTQSINLTKRETDFVKNKLKYLELKKGDSLLNIGDVCSSVYFINTGSFYQYHLDEDFNIKVIDLYPKEDWMLNHRSFISRKPSQNSIEAFEDSTVFELSMESIHELIAISQSFLRLGKILDMANNRLELFDNNKSADEKYRYILTQKPMLIQKFPLAMIASYLKISPETLSRVRKRIN</sequence>
<dbReference type="SUPFAM" id="SSF51206">
    <property type="entry name" value="cAMP-binding domain-like"/>
    <property type="match status" value="1"/>
</dbReference>
<keyword evidence="3" id="KW-1185">Reference proteome</keyword>
<dbReference type="Pfam" id="PF00027">
    <property type="entry name" value="cNMP_binding"/>
    <property type="match status" value="1"/>
</dbReference>
<dbReference type="EMBL" id="JBHSFV010000010">
    <property type="protein sequence ID" value="MFC4635318.1"/>
    <property type="molecule type" value="Genomic_DNA"/>
</dbReference>
<dbReference type="InterPro" id="IPR014710">
    <property type="entry name" value="RmlC-like_jellyroll"/>
</dbReference>
<accession>A0ABV9HZG0</accession>
<reference evidence="3" key="1">
    <citation type="journal article" date="2019" name="Int. J. Syst. Evol. Microbiol.">
        <title>The Global Catalogue of Microorganisms (GCM) 10K type strain sequencing project: providing services to taxonomists for standard genome sequencing and annotation.</title>
        <authorList>
            <consortium name="The Broad Institute Genomics Platform"/>
            <consortium name="The Broad Institute Genome Sequencing Center for Infectious Disease"/>
            <person name="Wu L."/>
            <person name="Ma J."/>
        </authorList>
    </citation>
    <scope>NUCLEOTIDE SEQUENCE [LARGE SCALE GENOMIC DNA]</scope>
    <source>
        <strain evidence="3">YJ-61-S</strain>
    </source>
</reference>
<evidence type="ECO:0000259" key="1">
    <source>
        <dbReference type="PROSITE" id="PS50042"/>
    </source>
</evidence>
<dbReference type="CDD" id="cd00038">
    <property type="entry name" value="CAP_ED"/>
    <property type="match status" value="1"/>
</dbReference>
<gene>
    <name evidence="2" type="ORF">ACFO3O_15520</name>
</gene>